<dbReference type="GO" id="GO:0020037">
    <property type="term" value="F:heme binding"/>
    <property type="evidence" value="ECO:0007669"/>
    <property type="project" value="InterPro"/>
</dbReference>
<evidence type="ECO:0000256" key="1">
    <source>
        <dbReference type="SAM" id="MobiDB-lite"/>
    </source>
</evidence>
<dbReference type="SUPFAM" id="SSF47175">
    <property type="entry name" value="Cytochromes"/>
    <property type="match status" value="1"/>
</dbReference>
<dbReference type="InterPro" id="IPR002321">
    <property type="entry name" value="Cyt_c_II"/>
</dbReference>
<evidence type="ECO:0000313" key="2">
    <source>
        <dbReference type="EMBL" id="RXH22411.1"/>
    </source>
</evidence>
<dbReference type="PROSITE" id="PS51009">
    <property type="entry name" value="CYTCII"/>
    <property type="match status" value="1"/>
</dbReference>
<keyword evidence="3" id="KW-1185">Reference proteome</keyword>
<accession>A0A4Q0RWC7</accession>
<dbReference type="Pfam" id="PF01322">
    <property type="entry name" value="Cytochrom_C_2"/>
    <property type="match status" value="1"/>
</dbReference>
<dbReference type="AlphaFoldDB" id="A0A4Q0RWC7"/>
<protein>
    <recommendedName>
        <fullName evidence="4">Cytochrome C</fullName>
    </recommendedName>
</protein>
<organism evidence="2 3">
    <name type="scientific">Bradyrhizobium nanningense</name>
    <dbReference type="NCBI Taxonomy" id="1325118"/>
    <lineage>
        <taxon>Bacteria</taxon>
        <taxon>Pseudomonadati</taxon>
        <taxon>Pseudomonadota</taxon>
        <taxon>Alphaproteobacteria</taxon>
        <taxon>Hyphomicrobiales</taxon>
        <taxon>Nitrobacteraceae</taxon>
        <taxon>Bradyrhizobium</taxon>
    </lineage>
</organism>
<proteinExistence type="predicted"/>
<dbReference type="GO" id="GO:0009055">
    <property type="term" value="F:electron transfer activity"/>
    <property type="evidence" value="ECO:0007669"/>
    <property type="project" value="InterPro"/>
</dbReference>
<feature type="region of interest" description="Disordered" evidence="1">
    <location>
        <begin position="60"/>
        <end position="92"/>
    </location>
</feature>
<evidence type="ECO:0000313" key="3">
    <source>
        <dbReference type="Proteomes" id="UP000289546"/>
    </source>
</evidence>
<name>A0A4Q0RWC7_9BRAD</name>
<dbReference type="EMBL" id="LBJQ01000093">
    <property type="protein sequence ID" value="RXH22411.1"/>
    <property type="molecule type" value="Genomic_DNA"/>
</dbReference>
<dbReference type="GO" id="GO:0022900">
    <property type="term" value="P:electron transport chain"/>
    <property type="evidence" value="ECO:0007669"/>
    <property type="project" value="InterPro"/>
</dbReference>
<sequence length="153" mass="16875">MSSHMSHDGAAKDAREMVQFPPDMQTHFLGNMRDHLQTLNEIVDALARDDYAAASKVATERLSLDSPSAAGCKPQSMHQASRPPENRSQKPMTMEDMMETYMPEAMRGIGLSMHTAASEFAKVAMTQDRAGAMTALSHVTQNCVSCHSSYRLR</sequence>
<evidence type="ECO:0008006" key="4">
    <source>
        <dbReference type="Google" id="ProtNLM"/>
    </source>
</evidence>
<comment type="caution">
    <text evidence="2">The sequence shown here is derived from an EMBL/GenBank/DDBJ whole genome shotgun (WGS) entry which is preliminary data.</text>
</comment>
<dbReference type="InterPro" id="IPR010980">
    <property type="entry name" value="Cyt_c/b562"/>
</dbReference>
<dbReference type="GO" id="GO:0005506">
    <property type="term" value="F:iron ion binding"/>
    <property type="evidence" value="ECO:0007669"/>
    <property type="project" value="InterPro"/>
</dbReference>
<dbReference type="Proteomes" id="UP000289546">
    <property type="component" value="Unassembled WGS sequence"/>
</dbReference>
<dbReference type="Gene3D" id="1.20.120.10">
    <property type="entry name" value="Cytochrome c/b562"/>
    <property type="match status" value="1"/>
</dbReference>
<gene>
    <name evidence="2" type="ORF">XH99_35150</name>
</gene>
<reference evidence="2 3" key="1">
    <citation type="submission" date="2015-04" db="EMBL/GenBank/DDBJ databases">
        <title>Comparative genomics of rhizobia nodulating Arachis hypogaea in China.</title>
        <authorList>
            <person name="Li Y."/>
        </authorList>
    </citation>
    <scope>NUCLEOTIDE SEQUENCE [LARGE SCALE GENOMIC DNA]</scope>
    <source>
        <strain evidence="2 3">CCBAU 51757</strain>
    </source>
</reference>